<protein>
    <recommendedName>
        <fullName evidence="2">DUF6593 domain-containing protein</fullName>
    </recommendedName>
</protein>
<dbReference type="EMBL" id="JAACJM010000017">
    <property type="protein sequence ID" value="KAF5367992.1"/>
    <property type="molecule type" value="Genomic_DNA"/>
</dbReference>
<dbReference type="Proteomes" id="UP000559256">
    <property type="component" value="Unassembled WGS sequence"/>
</dbReference>
<feature type="region of interest" description="Disordered" evidence="1">
    <location>
        <begin position="38"/>
        <end position="120"/>
    </location>
</feature>
<comment type="caution">
    <text evidence="3">The sequence shown here is derived from an EMBL/GenBank/DDBJ whole genome shotgun (WGS) entry which is preliminary data.</text>
</comment>
<evidence type="ECO:0000313" key="4">
    <source>
        <dbReference type="Proteomes" id="UP000559256"/>
    </source>
</evidence>
<dbReference type="AlphaFoldDB" id="A0A8H5GN01"/>
<feature type="compositionally biased region" description="Polar residues" evidence="1">
    <location>
        <begin position="67"/>
        <end position="82"/>
    </location>
</feature>
<dbReference type="OrthoDB" id="3360976at2759"/>
<organism evidence="3 4">
    <name type="scientific">Tetrapyrgos nigripes</name>
    <dbReference type="NCBI Taxonomy" id="182062"/>
    <lineage>
        <taxon>Eukaryota</taxon>
        <taxon>Fungi</taxon>
        <taxon>Dikarya</taxon>
        <taxon>Basidiomycota</taxon>
        <taxon>Agaricomycotina</taxon>
        <taxon>Agaricomycetes</taxon>
        <taxon>Agaricomycetidae</taxon>
        <taxon>Agaricales</taxon>
        <taxon>Marasmiineae</taxon>
        <taxon>Marasmiaceae</taxon>
        <taxon>Tetrapyrgos</taxon>
    </lineage>
</organism>
<accession>A0A8H5GN01</accession>
<feature type="domain" description="DUF6593" evidence="2">
    <location>
        <begin position="124"/>
        <end position="244"/>
    </location>
</feature>
<sequence length="247" mass="27760">MKLYLKDNNFYPILSNTYYDDSGKIVYKVHTPKHMGGTTGTTTITKVLSSPEDYSPAFMPRRRDTTTEPSAQPANSPDSDIGNQEFAIGDEDPETLVDFPVSDANSGPGPTPPSPSSDPSYRFEYIAQIDWSVVKSARFRFGDGEGKQVLATEFFRKGKFGARGRDRLFTASDGVEYKWILGTRVPELVTNDPSKTSIAKLHRVMGGIFNKSKESRSYLEVYPEGEHIVDEIFTTFIYIEKVRRARE</sequence>
<dbReference type="Pfam" id="PF20236">
    <property type="entry name" value="DUF6593"/>
    <property type="match status" value="1"/>
</dbReference>
<dbReference type="InterPro" id="IPR046528">
    <property type="entry name" value="DUF6593"/>
</dbReference>
<evidence type="ECO:0000259" key="2">
    <source>
        <dbReference type="Pfam" id="PF20236"/>
    </source>
</evidence>
<gene>
    <name evidence="3" type="ORF">D9758_004402</name>
</gene>
<keyword evidence="4" id="KW-1185">Reference proteome</keyword>
<reference evidence="3 4" key="1">
    <citation type="journal article" date="2020" name="ISME J.">
        <title>Uncovering the hidden diversity of litter-decomposition mechanisms in mushroom-forming fungi.</title>
        <authorList>
            <person name="Floudas D."/>
            <person name="Bentzer J."/>
            <person name="Ahren D."/>
            <person name="Johansson T."/>
            <person name="Persson P."/>
            <person name="Tunlid A."/>
        </authorList>
    </citation>
    <scope>NUCLEOTIDE SEQUENCE [LARGE SCALE GENOMIC DNA]</scope>
    <source>
        <strain evidence="3 4">CBS 291.85</strain>
    </source>
</reference>
<evidence type="ECO:0000256" key="1">
    <source>
        <dbReference type="SAM" id="MobiDB-lite"/>
    </source>
</evidence>
<evidence type="ECO:0000313" key="3">
    <source>
        <dbReference type="EMBL" id="KAF5367992.1"/>
    </source>
</evidence>
<name>A0A8H5GN01_9AGAR</name>
<proteinExistence type="predicted"/>